<dbReference type="Pfam" id="PF07690">
    <property type="entry name" value="MFS_1"/>
    <property type="match status" value="1"/>
</dbReference>
<evidence type="ECO:0000256" key="6">
    <source>
        <dbReference type="ARBA" id="ARBA00023136"/>
    </source>
</evidence>
<comment type="caution">
    <text evidence="9">The sequence shown here is derived from an EMBL/GenBank/DDBJ whole genome shotgun (WGS) entry which is preliminary data.</text>
</comment>
<evidence type="ECO:0000259" key="8">
    <source>
        <dbReference type="SMART" id="SM00563"/>
    </source>
</evidence>
<dbReference type="Gene3D" id="1.20.1250.20">
    <property type="entry name" value="MFS general substrate transporter like domains"/>
    <property type="match status" value="1"/>
</dbReference>
<name>A0ABT0ML09_9GAMM</name>
<dbReference type="Proteomes" id="UP001431217">
    <property type="component" value="Unassembled WGS sequence"/>
</dbReference>
<dbReference type="InterPro" id="IPR011701">
    <property type="entry name" value="MFS"/>
</dbReference>
<dbReference type="PANTHER" id="PTHR43266:SF2">
    <property type="entry name" value="MAJOR FACILITATOR SUPERFAMILY (MFS) PROFILE DOMAIN-CONTAINING PROTEIN"/>
    <property type="match status" value="1"/>
</dbReference>
<dbReference type="SUPFAM" id="SSF103473">
    <property type="entry name" value="MFS general substrate transporter"/>
    <property type="match status" value="1"/>
</dbReference>
<keyword evidence="4 7" id="KW-0812">Transmembrane</keyword>
<accession>A0ABT0ML09</accession>
<evidence type="ECO:0000313" key="10">
    <source>
        <dbReference type="Proteomes" id="UP001431217"/>
    </source>
</evidence>
<dbReference type="EMBL" id="JAMBEP010000003">
    <property type="protein sequence ID" value="MCL1635574.1"/>
    <property type="molecule type" value="Genomic_DNA"/>
</dbReference>
<sequence length="628" mass="68672">MAHNQFELLKQRRFLPFFLVQSLGAFNDNVYRQAIIGLLFWLGVTPEQRTLYTNLAPALFILPYFLFSAHAGQIAEKLEKSRLIRITTTMEIAIMTLAAVGFLTQNMVVLLVALFCTGVQSTLFGPVKYSILPSVLKPEELTGGNGLVEMGTSISILCGMIFGGLIFQLAGSHGPVAAATAVIALAVLGNLVSRAIPRAEAGAPDLKINWNPLPESLAIWRLTRKQLAVRNAILGVSWFWFVGTVLTAQLPTYAETNLGGLQPLYIFALALFSIGTGVGSLLCEKLSARTVEIGLVPLGAFGISAFMIDLYFARSGLAPASGLTIPQFVQQAGSWRIMIDLTGIGFSAGMFVVPLFALIQSRTPRDELSRVIAGMNIQNALFIVAAAVAGIVVQRFLGWTIPQVFLALALANALVAIYIFTIVPEFAMRFLSWVMVRALYRLKIRGVEEHVPDDGPALIVCNHVSYMDALILAASIPRPVRFVMYYKIFNIPVMRFIFRNAKAIPIAGAKEDPALMEKAFEAVDQALAEGEIVAIFPEGKLTKDGEIAAFKSGVERILERRPVPVVPMALRGMWSSMWSHRDNRMGRMRVPRRFRAHVDVVAGEPIDGREATAEVLEAKVRALRGDAA</sequence>
<dbReference type="PANTHER" id="PTHR43266">
    <property type="entry name" value="MACROLIDE-EFFLUX PROTEIN"/>
    <property type="match status" value="1"/>
</dbReference>
<keyword evidence="2" id="KW-0813">Transport</keyword>
<keyword evidence="10" id="KW-1185">Reference proteome</keyword>
<gene>
    <name evidence="9" type="ORF">M2650_13175</name>
</gene>
<feature type="transmembrane region" description="Helical" evidence="7">
    <location>
        <begin position="51"/>
        <end position="71"/>
    </location>
</feature>
<organism evidence="9 10">
    <name type="scientific">Luteimonas galliterrae</name>
    <dbReference type="NCBI Taxonomy" id="2940486"/>
    <lineage>
        <taxon>Bacteria</taxon>
        <taxon>Pseudomonadati</taxon>
        <taxon>Pseudomonadota</taxon>
        <taxon>Gammaproteobacteria</taxon>
        <taxon>Lysobacterales</taxon>
        <taxon>Lysobacteraceae</taxon>
        <taxon>Luteimonas</taxon>
    </lineage>
</organism>
<keyword evidence="6 7" id="KW-0472">Membrane</keyword>
<dbReference type="Pfam" id="PF01553">
    <property type="entry name" value="Acyltransferase"/>
    <property type="match status" value="1"/>
</dbReference>
<protein>
    <submittedName>
        <fullName evidence="9">MFS transporter</fullName>
    </submittedName>
</protein>
<dbReference type="SMART" id="SM00563">
    <property type="entry name" value="PlsC"/>
    <property type="match status" value="1"/>
</dbReference>
<feature type="transmembrane region" description="Helical" evidence="7">
    <location>
        <begin position="264"/>
        <end position="283"/>
    </location>
</feature>
<feature type="transmembrane region" description="Helical" evidence="7">
    <location>
        <begin position="380"/>
        <end position="398"/>
    </location>
</feature>
<dbReference type="RefSeq" id="WP_249475256.1">
    <property type="nucleotide sequence ID" value="NZ_JAMBEP010000003.1"/>
</dbReference>
<comment type="subcellular location">
    <subcellularLocation>
        <location evidence="1">Cell membrane</location>
        <topology evidence="1">Multi-pass membrane protein</topology>
    </subcellularLocation>
</comment>
<evidence type="ECO:0000256" key="1">
    <source>
        <dbReference type="ARBA" id="ARBA00004651"/>
    </source>
</evidence>
<feature type="transmembrane region" description="Helical" evidence="7">
    <location>
        <begin position="231"/>
        <end position="252"/>
    </location>
</feature>
<dbReference type="InterPro" id="IPR036259">
    <property type="entry name" value="MFS_trans_sf"/>
</dbReference>
<dbReference type="SUPFAM" id="SSF69593">
    <property type="entry name" value="Glycerol-3-phosphate (1)-acyltransferase"/>
    <property type="match status" value="1"/>
</dbReference>
<dbReference type="CDD" id="cd06173">
    <property type="entry name" value="MFS_MefA_like"/>
    <property type="match status" value="1"/>
</dbReference>
<keyword evidence="5 7" id="KW-1133">Transmembrane helix</keyword>
<evidence type="ECO:0000256" key="7">
    <source>
        <dbReference type="SAM" id="Phobius"/>
    </source>
</evidence>
<evidence type="ECO:0000313" key="9">
    <source>
        <dbReference type="EMBL" id="MCL1635574.1"/>
    </source>
</evidence>
<feature type="transmembrane region" description="Helical" evidence="7">
    <location>
        <begin position="295"/>
        <end position="313"/>
    </location>
</feature>
<evidence type="ECO:0000256" key="3">
    <source>
        <dbReference type="ARBA" id="ARBA00022475"/>
    </source>
</evidence>
<dbReference type="InterPro" id="IPR002123">
    <property type="entry name" value="Plipid/glycerol_acylTrfase"/>
</dbReference>
<feature type="transmembrane region" description="Helical" evidence="7">
    <location>
        <begin position="176"/>
        <end position="193"/>
    </location>
</feature>
<evidence type="ECO:0000256" key="4">
    <source>
        <dbReference type="ARBA" id="ARBA00022692"/>
    </source>
</evidence>
<reference evidence="9 10" key="1">
    <citation type="submission" date="2022-05" db="EMBL/GenBank/DDBJ databases">
        <title>Luteimonas sp. SX5, whole genome shotgun sequencing project.</title>
        <authorList>
            <person name="Zhao G."/>
            <person name="Shen L."/>
        </authorList>
    </citation>
    <scope>NUCLEOTIDE SEQUENCE [LARGE SCALE GENOMIC DNA]</scope>
    <source>
        <strain evidence="9 10">SX5</strain>
    </source>
</reference>
<keyword evidence="3" id="KW-1003">Cell membrane</keyword>
<evidence type="ECO:0000256" key="5">
    <source>
        <dbReference type="ARBA" id="ARBA00022989"/>
    </source>
</evidence>
<feature type="transmembrane region" description="Helical" evidence="7">
    <location>
        <begin position="404"/>
        <end position="427"/>
    </location>
</feature>
<dbReference type="CDD" id="cd07989">
    <property type="entry name" value="LPLAT_AGPAT-like"/>
    <property type="match status" value="1"/>
</dbReference>
<proteinExistence type="predicted"/>
<feature type="domain" description="Phospholipid/glycerol acyltransferase" evidence="8">
    <location>
        <begin position="457"/>
        <end position="573"/>
    </location>
</feature>
<feature type="transmembrane region" description="Helical" evidence="7">
    <location>
        <begin position="333"/>
        <end position="359"/>
    </location>
</feature>
<evidence type="ECO:0000256" key="2">
    <source>
        <dbReference type="ARBA" id="ARBA00022448"/>
    </source>
</evidence>